<gene>
    <name evidence="8" type="ORF">CU098_007114</name>
</gene>
<feature type="transmembrane region" description="Helical" evidence="6">
    <location>
        <begin position="369"/>
        <end position="393"/>
    </location>
</feature>
<evidence type="ECO:0000313" key="8">
    <source>
        <dbReference type="EMBL" id="RCH83896.1"/>
    </source>
</evidence>
<feature type="domain" description="Major facilitator superfamily (MFS) profile" evidence="7">
    <location>
        <begin position="1"/>
        <end position="398"/>
    </location>
</feature>
<dbReference type="AlphaFoldDB" id="A0A367J1U2"/>
<feature type="transmembrane region" description="Helical" evidence="6">
    <location>
        <begin position="53"/>
        <end position="70"/>
    </location>
</feature>
<feature type="transmembrane region" description="Helical" evidence="6">
    <location>
        <begin position="310"/>
        <end position="328"/>
    </location>
</feature>
<protein>
    <recommendedName>
        <fullName evidence="7">Major facilitator superfamily (MFS) profile domain-containing protein</fullName>
    </recommendedName>
</protein>
<dbReference type="Proteomes" id="UP000253551">
    <property type="component" value="Unassembled WGS sequence"/>
</dbReference>
<dbReference type="InterPro" id="IPR036259">
    <property type="entry name" value="MFS_trans_sf"/>
</dbReference>
<dbReference type="PANTHER" id="PTHR43791:SF36">
    <property type="entry name" value="TRANSPORTER, PUTATIVE (AFU_ORTHOLOGUE AFUA_6G08340)-RELATED"/>
    <property type="match status" value="1"/>
</dbReference>
<comment type="subcellular location">
    <subcellularLocation>
        <location evidence="1">Membrane</location>
        <topology evidence="1">Multi-pass membrane protein</topology>
    </subcellularLocation>
</comment>
<dbReference type="EMBL" id="PJQM01004606">
    <property type="protein sequence ID" value="RCH83896.1"/>
    <property type="molecule type" value="Genomic_DNA"/>
</dbReference>
<feature type="non-terminal residue" evidence="8">
    <location>
        <position position="1"/>
    </location>
</feature>
<evidence type="ECO:0000256" key="1">
    <source>
        <dbReference type="ARBA" id="ARBA00004141"/>
    </source>
</evidence>
<sequence>FFDKSALNYSAVLGIMEDTHIDKAQFGWLGSIFYLGYLVYQVPNTYLLQKLPIGKYVGSLIVIWGIILAVTSEAKDFSHLAALRVLLGFFEAGIYPCCIMLISTMYRRAEQTGRIGTVYICNGLAMAVGGLVGYGIGHMANVGGKAAWQWIMIILGSVTVLFGCFCFFLLIDKSKSKFLRLTPEQEKVVDIRRLDNATVVTRQINFSQIVEALKEPRYYCFIITSALINMQNGALGTFSSVITAGFGFSGLNSILLTVPSGITDCLYIIFAIWYNRKYGNTIHLACVMMGISLLGLILLLVIPVAQVKLIGLYMCWSFAAAYVLFLTALANNVIGYTKKIFYSSSVMVLYTIGNFVGPQMMSASAGPLYLGGMIGFIVADFLAIVLLQIARYIMLKSNKERLTNPSSQKVDPDVDLTDRENPHFIYRL</sequence>
<feature type="transmembrane region" description="Helical" evidence="6">
    <location>
        <begin position="148"/>
        <end position="171"/>
    </location>
</feature>
<dbReference type="GO" id="GO:0022857">
    <property type="term" value="F:transmembrane transporter activity"/>
    <property type="evidence" value="ECO:0007669"/>
    <property type="project" value="InterPro"/>
</dbReference>
<feature type="transmembrane region" description="Helical" evidence="6">
    <location>
        <begin position="340"/>
        <end position="357"/>
    </location>
</feature>
<dbReference type="SUPFAM" id="SSF103473">
    <property type="entry name" value="MFS general substrate transporter"/>
    <property type="match status" value="1"/>
</dbReference>
<dbReference type="Pfam" id="PF07690">
    <property type="entry name" value="MFS_1"/>
    <property type="match status" value="1"/>
</dbReference>
<dbReference type="PROSITE" id="PS50850">
    <property type="entry name" value="MFS"/>
    <property type="match status" value="1"/>
</dbReference>
<keyword evidence="4 6" id="KW-1133">Transmembrane helix</keyword>
<proteinExistence type="predicted"/>
<accession>A0A367J1U2</accession>
<feature type="transmembrane region" description="Helical" evidence="6">
    <location>
        <begin position="218"/>
        <end position="242"/>
    </location>
</feature>
<feature type="transmembrane region" description="Helical" evidence="6">
    <location>
        <begin position="281"/>
        <end position="304"/>
    </location>
</feature>
<evidence type="ECO:0000256" key="4">
    <source>
        <dbReference type="ARBA" id="ARBA00022989"/>
    </source>
</evidence>
<keyword evidence="9" id="KW-1185">Reference proteome</keyword>
<dbReference type="GO" id="GO:0016020">
    <property type="term" value="C:membrane"/>
    <property type="evidence" value="ECO:0007669"/>
    <property type="project" value="UniProtKB-SubCell"/>
</dbReference>
<comment type="caution">
    <text evidence="8">The sequence shown here is derived from an EMBL/GenBank/DDBJ whole genome shotgun (WGS) entry which is preliminary data.</text>
</comment>
<dbReference type="PANTHER" id="PTHR43791">
    <property type="entry name" value="PERMEASE-RELATED"/>
    <property type="match status" value="1"/>
</dbReference>
<evidence type="ECO:0000259" key="7">
    <source>
        <dbReference type="PROSITE" id="PS50850"/>
    </source>
</evidence>
<evidence type="ECO:0000256" key="6">
    <source>
        <dbReference type="SAM" id="Phobius"/>
    </source>
</evidence>
<feature type="transmembrane region" description="Helical" evidence="6">
    <location>
        <begin position="254"/>
        <end position="274"/>
    </location>
</feature>
<evidence type="ECO:0000256" key="3">
    <source>
        <dbReference type="ARBA" id="ARBA00022692"/>
    </source>
</evidence>
<organism evidence="8 9">
    <name type="scientific">Rhizopus stolonifer</name>
    <name type="common">Rhizopus nigricans</name>
    <dbReference type="NCBI Taxonomy" id="4846"/>
    <lineage>
        <taxon>Eukaryota</taxon>
        <taxon>Fungi</taxon>
        <taxon>Fungi incertae sedis</taxon>
        <taxon>Mucoromycota</taxon>
        <taxon>Mucoromycotina</taxon>
        <taxon>Mucoromycetes</taxon>
        <taxon>Mucorales</taxon>
        <taxon>Mucorineae</taxon>
        <taxon>Rhizopodaceae</taxon>
        <taxon>Rhizopus</taxon>
    </lineage>
</organism>
<dbReference type="InterPro" id="IPR011701">
    <property type="entry name" value="MFS"/>
</dbReference>
<dbReference type="Gene3D" id="1.20.1250.20">
    <property type="entry name" value="MFS general substrate transporter like domains"/>
    <property type="match status" value="1"/>
</dbReference>
<feature type="transmembrane region" description="Helical" evidence="6">
    <location>
        <begin position="82"/>
        <end position="103"/>
    </location>
</feature>
<feature type="transmembrane region" description="Helical" evidence="6">
    <location>
        <begin position="115"/>
        <end position="136"/>
    </location>
</feature>
<evidence type="ECO:0000256" key="2">
    <source>
        <dbReference type="ARBA" id="ARBA00022448"/>
    </source>
</evidence>
<reference evidence="8 9" key="1">
    <citation type="journal article" date="2018" name="G3 (Bethesda)">
        <title>Phylogenetic and Phylogenomic Definition of Rhizopus Species.</title>
        <authorList>
            <person name="Gryganskyi A.P."/>
            <person name="Golan J."/>
            <person name="Dolatabadi S."/>
            <person name="Mondo S."/>
            <person name="Robb S."/>
            <person name="Idnurm A."/>
            <person name="Muszewska A."/>
            <person name="Steczkiewicz K."/>
            <person name="Masonjones S."/>
            <person name="Liao H.L."/>
            <person name="Gajdeczka M.T."/>
            <person name="Anike F."/>
            <person name="Vuek A."/>
            <person name="Anishchenko I.M."/>
            <person name="Voigt K."/>
            <person name="de Hoog G.S."/>
            <person name="Smith M.E."/>
            <person name="Heitman J."/>
            <person name="Vilgalys R."/>
            <person name="Stajich J.E."/>
        </authorList>
    </citation>
    <scope>NUCLEOTIDE SEQUENCE [LARGE SCALE GENOMIC DNA]</scope>
    <source>
        <strain evidence="8 9">LSU 92-RS-03</strain>
    </source>
</reference>
<evidence type="ECO:0000313" key="9">
    <source>
        <dbReference type="Proteomes" id="UP000253551"/>
    </source>
</evidence>
<keyword evidence="5 6" id="KW-0472">Membrane</keyword>
<name>A0A367J1U2_RHIST</name>
<keyword evidence="3 6" id="KW-0812">Transmembrane</keyword>
<keyword evidence="2" id="KW-0813">Transport</keyword>
<feature type="transmembrane region" description="Helical" evidence="6">
    <location>
        <begin position="26"/>
        <end position="46"/>
    </location>
</feature>
<evidence type="ECO:0000256" key="5">
    <source>
        <dbReference type="ARBA" id="ARBA00023136"/>
    </source>
</evidence>
<dbReference type="STRING" id="4846.A0A367J1U2"/>
<dbReference type="InterPro" id="IPR020846">
    <property type="entry name" value="MFS_dom"/>
</dbReference>
<dbReference type="OrthoDB" id="6730379at2759"/>